<evidence type="ECO:0000313" key="1">
    <source>
        <dbReference type="EMBL" id="EHL78182.1"/>
    </source>
</evidence>
<evidence type="ECO:0000313" key="2">
    <source>
        <dbReference type="Proteomes" id="UP000011747"/>
    </source>
</evidence>
<accession>G9QKW2</accession>
<reference evidence="1 2" key="1">
    <citation type="submission" date="2011-09" db="EMBL/GenBank/DDBJ databases">
        <title>The Genome Sequence of Bacillus smithii 7_3_47FAA.</title>
        <authorList>
            <consortium name="The Broad Institute Genome Sequencing Platform"/>
            <person name="Earl A."/>
            <person name="Ward D."/>
            <person name="Feldgarden M."/>
            <person name="Gevers D."/>
            <person name="Daigneault M."/>
            <person name="Strauss J."/>
            <person name="Allen-Vercoe E."/>
            <person name="Young S.K."/>
            <person name="Zeng Q."/>
            <person name="Gargeya S."/>
            <person name="Fitzgerald M."/>
            <person name="Haas B."/>
            <person name="Abouelleil A."/>
            <person name="Alvarado L."/>
            <person name="Arachchi H.M."/>
            <person name="Berlin A."/>
            <person name="Brown A."/>
            <person name="Chapman S.B."/>
            <person name="Chen Z."/>
            <person name="Dunbar C."/>
            <person name="Freedman E."/>
            <person name="Gearin G."/>
            <person name="Goldberg J."/>
            <person name="Griggs A."/>
            <person name="Gujja S."/>
            <person name="Heiman D."/>
            <person name="Howarth C."/>
            <person name="Larson L."/>
            <person name="Lui A."/>
            <person name="MacDonald P.J.P."/>
            <person name="Montmayeur A."/>
            <person name="Murphy C."/>
            <person name="Neiman D."/>
            <person name="Pearson M."/>
            <person name="Priest M."/>
            <person name="Roberts A."/>
            <person name="Saif S."/>
            <person name="Shea T."/>
            <person name="Shenoy N."/>
            <person name="Sisk P."/>
            <person name="Stolte C."/>
            <person name="Sykes S."/>
            <person name="Wortman J."/>
            <person name="Nusbaum C."/>
            <person name="Birren B."/>
        </authorList>
    </citation>
    <scope>NUCLEOTIDE SEQUENCE [LARGE SCALE GENOMIC DNA]</scope>
    <source>
        <strain evidence="1 2">7_3_47FAA</strain>
    </source>
</reference>
<gene>
    <name evidence="1" type="ORF">HMPREF1015_01801</name>
</gene>
<comment type="caution">
    <text evidence="1">The sequence shown here is derived from an EMBL/GenBank/DDBJ whole genome shotgun (WGS) entry which is preliminary data.</text>
</comment>
<dbReference type="Proteomes" id="UP000011747">
    <property type="component" value="Unassembled WGS sequence"/>
</dbReference>
<keyword evidence="2" id="KW-1185">Reference proteome</keyword>
<dbReference type="HOGENOM" id="CLU_3196334_0_0_9"/>
<sequence>MAKKEALDPYQRDAEIRMEGFFKKDYRFFKASAIGISPEIRSKER</sequence>
<dbReference type="EMBL" id="ACWF01000087">
    <property type="protein sequence ID" value="EHL78182.1"/>
    <property type="molecule type" value="Genomic_DNA"/>
</dbReference>
<protein>
    <submittedName>
        <fullName evidence="1">Uncharacterized protein</fullName>
    </submittedName>
</protein>
<proteinExistence type="predicted"/>
<name>G9QKW2_9BACI</name>
<organism evidence="1 2">
    <name type="scientific">Bacillus smithii 7_3_47FAA</name>
    <dbReference type="NCBI Taxonomy" id="665952"/>
    <lineage>
        <taxon>Bacteria</taxon>
        <taxon>Bacillati</taxon>
        <taxon>Bacillota</taxon>
        <taxon>Bacilli</taxon>
        <taxon>Bacillales</taxon>
        <taxon>Bacillaceae</taxon>
        <taxon>Bacillus</taxon>
    </lineage>
</organism>
<dbReference type="AlphaFoldDB" id="G9QKW2"/>